<proteinExistence type="predicted"/>
<evidence type="ECO:0008006" key="4">
    <source>
        <dbReference type="Google" id="ProtNLM"/>
    </source>
</evidence>
<dbReference type="AlphaFoldDB" id="A0A7Z0TU63"/>
<dbReference type="RefSeq" id="WP_166354037.1">
    <property type="nucleotide sequence ID" value="NZ_CP049700.1"/>
</dbReference>
<dbReference type="EMBL" id="JACBFH010000004">
    <property type="protein sequence ID" value="NYY96661.1"/>
    <property type="molecule type" value="Genomic_DNA"/>
</dbReference>
<evidence type="ECO:0000313" key="2">
    <source>
        <dbReference type="EMBL" id="UGX89565.1"/>
    </source>
</evidence>
<organism evidence="1">
    <name type="scientific">Bradyrhizobium barranii subsp. barranii</name>
    <dbReference type="NCBI Taxonomy" id="2823807"/>
    <lineage>
        <taxon>Bacteria</taxon>
        <taxon>Pseudomonadati</taxon>
        <taxon>Pseudomonadota</taxon>
        <taxon>Alphaproteobacteria</taxon>
        <taxon>Hyphomicrobiales</taxon>
        <taxon>Nitrobacteraceae</taxon>
        <taxon>Bradyrhizobium</taxon>
        <taxon>Bradyrhizobium barranii</taxon>
    </lineage>
</organism>
<sequence length="190" mass="21344">MPAETEKTFRPRAEIEATIKGFSPADWARLHKVGRIFASGTDWDFEDLIQEAELRTLRGTRNCPVDVDVMKHLIDTMSSIADSERKKARNQMPHVAILQGVAEDGAEDPASPDWSAEDNAVFEGEYKELLALFDDDVKGRELVEGIVAGFSTDDLKELTGLQGTAYDSKRTLVRRRFLKFVAGRREDVRS</sequence>
<gene>
    <name evidence="2" type="ORF">G6321_00002045</name>
    <name evidence="1" type="ORF">G6321_52935</name>
</gene>
<reference evidence="2 3" key="1">
    <citation type="journal article" date="2017" name="Syst. Appl. Microbiol.">
        <title>Soybeans inoculated with root zone soils of Canadian native legumes harbour diverse and novel Bradyrhizobium spp. that possess agricultural potential.</title>
        <authorList>
            <person name="Bromfield E.S.P."/>
            <person name="Cloutier S."/>
            <person name="Tambong J.T."/>
            <person name="Tran Thi T.V."/>
        </authorList>
    </citation>
    <scope>NUCLEOTIDE SEQUENCE [LARGE SCALE GENOMIC DNA]</scope>
    <source>
        <strain evidence="2 3">323S2</strain>
    </source>
</reference>
<dbReference type="EMBL" id="CP088278">
    <property type="protein sequence ID" value="UGX89565.1"/>
    <property type="molecule type" value="Genomic_DNA"/>
</dbReference>
<accession>A0A7Z0TU63</accession>
<name>A0A7Z0TU63_9BRAD</name>
<protein>
    <recommendedName>
        <fullName evidence="4">Sigma-70 family RNA polymerase sigma factor</fullName>
    </recommendedName>
</protein>
<dbReference type="Proteomes" id="UP000564836">
    <property type="component" value="Plasmid pBb323S2a"/>
</dbReference>
<reference evidence="1" key="2">
    <citation type="submission" date="2020-06" db="EMBL/GenBank/DDBJ databases">
        <title>Whole Genome Sequence of Bradyrhizobium sp. Strain 323S2.</title>
        <authorList>
            <person name="Bromfield E.S.P."/>
        </authorList>
    </citation>
    <scope>NUCLEOTIDE SEQUENCE [LARGE SCALE GENOMIC DNA]</scope>
    <source>
        <strain evidence="1">323S2</strain>
    </source>
</reference>
<keyword evidence="2" id="KW-0614">Plasmid</keyword>
<evidence type="ECO:0000313" key="1">
    <source>
        <dbReference type="EMBL" id="NYY96661.1"/>
    </source>
</evidence>
<geneLocation type="plasmid" evidence="2 3">
    <name>pBb323S2a</name>
</geneLocation>
<reference evidence="2 3" key="3">
    <citation type="journal article" date="2022" name="Int. J. Syst. Evol. Microbiol.">
        <title>Strains of Bradyrhizobium barranii sp. nov. associated with legumes native to Canada are symbionts of soybeans and belong to different subspecies (subsp. barranii subsp. nov. and subsp. apii subsp. nov.) and symbiovars (sv. glycinearum and sv. septentrionale).</title>
        <authorList>
            <person name="Bromfield E.S.P."/>
            <person name="Cloutier S."/>
            <person name="Wasai-Hara S."/>
            <person name="Minamisawa K."/>
        </authorList>
    </citation>
    <scope>NUCLEOTIDE SEQUENCE [LARGE SCALE GENOMIC DNA]</scope>
    <source>
        <strain evidence="3">323S2</strain>
        <plasmid evidence="2 3">pBb323S2a</plasmid>
    </source>
</reference>
<evidence type="ECO:0000313" key="3">
    <source>
        <dbReference type="Proteomes" id="UP000564836"/>
    </source>
</evidence>